<comment type="caution">
    <text evidence="1">The sequence shown here is derived from an EMBL/GenBank/DDBJ whole genome shotgun (WGS) entry which is preliminary data.</text>
</comment>
<dbReference type="SMART" id="SM00855">
    <property type="entry name" value="PGAM"/>
    <property type="match status" value="1"/>
</dbReference>
<dbReference type="SUPFAM" id="SSF53254">
    <property type="entry name" value="Phosphoglycerate mutase-like"/>
    <property type="match status" value="1"/>
</dbReference>
<evidence type="ECO:0000313" key="1">
    <source>
        <dbReference type="EMBL" id="KKN94722.1"/>
    </source>
</evidence>
<dbReference type="PANTHER" id="PTHR48100:SF1">
    <property type="entry name" value="HISTIDINE PHOSPHATASE FAMILY PROTEIN-RELATED"/>
    <property type="match status" value="1"/>
</dbReference>
<dbReference type="GO" id="GO:0005737">
    <property type="term" value="C:cytoplasm"/>
    <property type="evidence" value="ECO:0007669"/>
    <property type="project" value="TreeGrafter"/>
</dbReference>
<dbReference type="EMBL" id="LAZR01000076">
    <property type="protein sequence ID" value="KKN94722.1"/>
    <property type="molecule type" value="Genomic_DNA"/>
</dbReference>
<reference evidence="1" key="1">
    <citation type="journal article" date="2015" name="Nature">
        <title>Complex archaea that bridge the gap between prokaryotes and eukaryotes.</title>
        <authorList>
            <person name="Spang A."/>
            <person name="Saw J.H."/>
            <person name="Jorgensen S.L."/>
            <person name="Zaremba-Niedzwiedzka K."/>
            <person name="Martijn J."/>
            <person name="Lind A.E."/>
            <person name="van Eijk R."/>
            <person name="Schleper C."/>
            <person name="Guy L."/>
            <person name="Ettema T.J."/>
        </authorList>
    </citation>
    <scope>NUCLEOTIDE SEQUENCE</scope>
</reference>
<dbReference type="InterPro" id="IPR013078">
    <property type="entry name" value="His_Pase_superF_clade-1"/>
</dbReference>
<accession>A0A0F9V4U4</accession>
<proteinExistence type="predicted"/>
<name>A0A0F9V4U4_9ZZZZ</name>
<sequence length="209" mass="23593">MRFPDAEITTIDLLRHGEPVGGRMLRGSTDHPLSETGWQQVTDAVMRHTVEGHLPYDAIITSPLMRCREFALWLGEEFDLPVQVDDDLAELHLGQWEGKTHAQVFAEEGTERMSAFWHDPARVSPPGGEKIQAFDARLAEVWKQLLANPPGKHVLVVAHLFVCNGLLRQVLEQPLSRVLAMDLPYAAMSRVRHEHHALGQTSFVEWIGR</sequence>
<dbReference type="PANTHER" id="PTHR48100">
    <property type="entry name" value="BROAD-SPECIFICITY PHOSPHATASE YOR283W-RELATED"/>
    <property type="match status" value="1"/>
</dbReference>
<dbReference type="GO" id="GO:0016791">
    <property type="term" value="F:phosphatase activity"/>
    <property type="evidence" value="ECO:0007669"/>
    <property type="project" value="TreeGrafter"/>
</dbReference>
<organism evidence="1">
    <name type="scientific">marine sediment metagenome</name>
    <dbReference type="NCBI Taxonomy" id="412755"/>
    <lineage>
        <taxon>unclassified sequences</taxon>
        <taxon>metagenomes</taxon>
        <taxon>ecological metagenomes</taxon>
    </lineage>
</organism>
<dbReference type="InterPro" id="IPR050275">
    <property type="entry name" value="PGM_Phosphatase"/>
</dbReference>
<dbReference type="AlphaFoldDB" id="A0A0F9V4U4"/>
<dbReference type="CDD" id="cd07067">
    <property type="entry name" value="HP_PGM_like"/>
    <property type="match status" value="1"/>
</dbReference>
<dbReference type="InterPro" id="IPR029033">
    <property type="entry name" value="His_PPase_superfam"/>
</dbReference>
<dbReference type="Pfam" id="PF00300">
    <property type="entry name" value="His_Phos_1"/>
    <property type="match status" value="1"/>
</dbReference>
<protein>
    <recommendedName>
        <fullName evidence="2">Alpha-ribazole phosphatase</fullName>
    </recommendedName>
</protein>
<dbReference type="Gene3D" id="3.40.50.1240">
    <property type="entry name" value="Phosphoglycerate mutase-like"/>
    <property type="match status" value="1"/>
</dbReference>
<evidence type="ECO:0008006" key="2">
    <source>
        <dbReference type="Google" id="ProtNLM"/>
    </source>
</evidence>
<gene>
    <name evidence="1" type="ORF">LCGC14_0185380</name>
</gene>